<gene>
    <name evidence="2" type="ORF">MGU_11637</name>
</gene>
<feature type="region of interest" description="Disordered" evidence="1">
    <location>
        <begin position="167"/>
        <end position="200"/>
    </location>
</feature>
<name>A0A0B4GTV9_METGA</name>
<feature type="compositionally biased region" description="Basic and acidic residues" evidence="1">
    <location>
        <begin position="539"/>
        <end position="555"/>
    </location>
</feature>
<feature type="region of interest" description="Disordered" evidence="1">
    <location>
        <begin position="1"/>
        <end position="20"/>
    </location>
</feature>
<protein>
    <recommendedName>
        <fullName evidence="4">Reverse transcriptase</fullName>
    </recommendedName>
</protein>
<feature type="region of interest" description="Disordered" evidence="1">
    <location>
        <begin position="534"/>
        <end position="598"/>
    </location>
</feature>
<dbReference type="AlphaFoldDB" id="A0A0B4GTV9"/>
<feature type="compositionally biased region" description="Basic residues" evidence="1">
    <location>
        <begin position="695"/>
        <end position="705"/>
    </location>
</feature>
<feature type="compositionally biased region" description="Polar residues" evidence="1">
    <location>
        <begin position="615"/>
        <end position="635"/>
    </location>
</feature>
<comment type="caution">
    <text evidence="2">The sequence shown here is derived from an EMBL/GenBank/DDBJ whole genome shotgun (WGS) entry which is preliminary data.</text>
</comment>
<evidence type="ECO:0000313" key="2">
    <source>
        <dbReference type="EMBL" id="KID80961.1"/>
    </source>
</evidence>
<dbReference type="Proteomes" id="UP000031192">
    <property type="component" value="Unassembled WGS sequence"/>
</dbReference>
<evidence type="ECO:0008006" key="4">
    <source>
        <dbReference type="Google" id="ProtNLM"/>
    </source>
</evidence>
<feature type="region of interest" description="Disordered" evidence="1">
    <location>
        <begin position="491"/>
        <end position="514"/>
    </location>
</feature>
<proteinExistence type="predicted"/>
<evidence type="ECO:0000313" key="3">
    <source>
        <dbReference type="Proteomes" id="UP000031192"/>
    </source>
</evidence>
<dbReference type="HOGENOM" id="CLU_032155_0_0_1"/>
<sequence>MVISQPATPERGAGAQLDQQYPDSFNSRAHQQLLKTGPLVTLRPIQPSSSPTRRLTAYDRGRGHRRNRRLDTSTQDSATNRFAALAEEDDATETPTPVFDLEAETEEIIKTQKERLDIRAKVLRTYAEAITACTRKFTTGYGLHIANEFQNTLLRHWNQFVRAEEPLIPGNKNTPAPSSLTGTNKPTPPAPAARENTRTDKSVSFANIAKNASRQAPGDVHVHPRRRQNTTIADRTDRRVLLRLKSGSSFFEKGLQIRLALKDKLAITSQDIQDIKPTNTGWAIVARNEKIQQLILEKQNEWGPCIDLDIAEKQIPWHTYLIKNFPKTLHSWDGTLLDFEETIEEEIEAQTGQKPERWHVSQKPNNEDPTKATLVISFLKPLNSNFRLLGQGSYSFKLTKPKKLSQCTHCWNFHPPTRCIATKVCVRCGVKNDGHSADSCDNTTKCANCYGAHEANYENCYARPQKLCDNFQKLSKTQLIYARRLGQEDFKRKNSTQQTNLNSDQLPPAVEQGEECACPLQDAEMSGTEPIQTNQVNIADHEGKGADIPGEREKEKDDEETEEEAVEEEEAEEDEEEEEIEEALLPPARLYPAGANTKHDHRVIPKHHFYMTGKRASQTATKQNSTTNASTTKNPYLTIKKQFRPQPRTDDIEPPSEATSREIIEVRTPRQTSATHSPPSSPPLAARGRDQSPSKIRRITTRGRK</sequence>
<reference evidence="2 3" key="1">
    <citation type="journal article" date="2014" name="Proc. Natl. Acad. Sci. U.S.A.">
        <title>Trajectory and genomic determinants of fungal-pathogen speciation and host adaptation.</title>
        <authorList>
            <person name="Hu X."/>
            <person name="Xiao G."/>
            <person name="Zheng P."/>
            <person name="Shang Y."/>
            <person name="Su Y."/>
            <person name="Zhang X."/>
            <person name="Liu X."/>
            <person name="Zhan S."/>
            <person name="St Leger R.J."/>
            <person name="Wang C."/>
        </authorList>
    </citation>
    <scope>NUCLEOTIDE SEQUENCE [LARGE SCALE GENOMIC DNA]</scope>
    <source>
        <strain evidence="2 3">ARSEF 977</strain>
    </source>
</reference>
<evidence type="ECO:0000256" key="1">
    <source>
        <dbReference type="SAM" id="MobiDB-lite"/>
    </source>
</evidence>
<feature type="compositionally biased region" description="Acidic residues" evidence="1">
    <location>
        <begin position="556"/>
        <end position="582"/>
    </location>
</feature>
<feature type="region of interest" description="Disordered" evidence="1">
    <location>
        <begin position="42"/>
        <end position="78"/>
    </location>
</feature>
<feature type="compositionally biased region" description="Polar residues" evidence="1">
    <location>
        <begin position="171"/>
        <end position="185"/>
    </location>
</feature>
<feature type="compositionally biased region" description="Polar residues" evidence="1">
    <location>
        <begin position="495"/>
        <end position="505"/>
    </location>
</feature>
<dbReference type="EMBL" id="AZNH01000251">
    <property type="protein sequence ID" value="KID80961.1"/>
    <property type="molecule type" value="Genomic_DNA"/>
</dbReference>
<organism evidence="2 3">
    <name type="scientific">Metarhizium guizhouense (strain ARSEF 977)</name>
    <dbReference type="NCBI Taxonomy" id="1276136"/>
    <lineage>
        <taxon>Eukaryota</taxon>
        <taxon>Fungi</taxon>
        <taxon>Dikarya</taxon>
        <taxon>Ascomycota</taxon>
        <taxon>Pezizomycotina</taxon>
        <taxon>Sordariomycetes</taxon>
        <taxon>Hypocreomycetidae</taxon>
        <taxon>Hypocreales</taxon>
        <taxon>Clavicipitaceae</taxon>
        <taxon>Metarhizium</taxon>
    </lineage>
</organism>
<feature type="region of interest" description="Disordered" evidence="1">
    <location>
        <begin position="613"/>
        <end position="705"/>
    </location>
</feature>
<keyword evidence="3" id="KW-1185">Reference proteome</keyword>
<feature type="compositionally biased region" description="Basic and acidic residues" evidence="1">
    <location>
        <begin position="659"/>
        <end position="668"/>
    </location>
</feature>
<accession>A0A0B4GTV9</accession>